<dbReference type="GO" id="GO:0050661">
    <property type="term" value="F:NADP binding"/>
    <property type="evidence" value="ECO:0007669"/>
    <property type="project" value="InterPro"/>
</dbReference>
<evidence type="ECO:0000256" key="5">
    <source>
        <dbReference type="ARBA" id="ARBA00012943"/>
    </source>
</evidence>
<evidence type="ECO:0000256" key="2">
    <source>
        <dbReference type="ARBA" id="ARBA00004429"/>
    </source>
</evidence>
<gene>
    <name evidence="19" type="primary">pntB</name>
    <name evidence="19" type="ORF">MACH26_10150</name>
</gene>
<reference evidence="19" key="1">
    <citation type="submission" date="2023-01" db="EMBL/GenBank/DDBJ databases">
        <title>Complete genome sequence of Planctobacterium marinum strain Dej080120_11.</title>
        <authorList>
            <person name="Ueki S."/>
            <person name="Maruyama F."/>
        </authorList>
    </citation>
    <scope>NUCLEOTIDE SEQUENCE</scope>
    <source>
        <strain evidence="19">Dej080120_11</strain>
    </source>
</reference>
<dbReference type="PIRSF" id="PIRSF000204">
    <property type="entry name" value="PNTB"/>
    <property type="match status" value="1"/>
</dbReference>
<evidence type="ECO:0000256" key="11">
    <source>
        <dbReference type="ARBA" id="ARBA00022967"/>
    </source>
</evidence>
<evidence type="ECO:0000256" key="8">
    <source>
        <dbReference type="ARBA" id="ARBA00022519"/>
    </source>
</evidence>
<feature type="transmembrane region" description="Helical" evidence="17">
    <location>
        <begin position="121"/>
        <end position="141"/>
    </location>
</feature>
<keyword evidence="10 16" id="KW-0521">NADP</keyword>
<evidence type="ECO:0000313" key="19">
    <source>
        <dbReference type="EMBL" id="BDX05494.1"/>
    </source>
</evidence>
<dbReference type="Proteomes" id="UP001333710">
    <property type="component" value="Chromosome"/>
</dbReference>
<evidence type="ECO:0000256" key="3">
    <source>
        <dbReference type="ARBA" id="ARBA00007919"/>
    </source>
</evidence>
<dbReference type="EMBL" id="AP027272">
    <property type="protein sequence ID" value="BDX05494.1"/>
    <property type="molecule type" value="Genomic_DNA"/>
</dbReference>
<evidence type="ECO:0000313" key="20">
    <source>
        <dbReference type="Proteomes" id="UP001333710"/>
    </source>
</evidence>
<dbReference type="EC" id="7.1.1.1" evidence="5 16"/>
<dbReference type="GO" id="GO:0008750">
    <property type="term" value="F:proton-translocating NAD(P)+ transhydrogenase activity"/>
    <property type="evidence" value="ECO:0007669"/>
    <property type="project" value="UniProtKB-EC"/>
</dbReference>
<feature type="transmembrane region" description="Helical" evidence="17">
    <location>
        <begin position="211"/>
        <end position="229"/>
    </location>
</feature>
<keyword evidence="7 16" id="KW-1003">Cell membrane</keyword>
<evidence type="ECO:0000259" key="18">
    <source>
        <dbReference type="Pfam" id="PF02233"/>
    </source>
</evidence>
<dbReference type="PANTHER" id="PTHR44758:SF1">
    <property type="entry name" value="NAD(P) TRANSHYDROGENASE SUBUNIT BETA"/>
    <property type="match status" value="1"/>
</dbReference>
<dbReference type="InterPro" id="IPR029035">
    <property type="entry name" value="DHS-like_NAD/FAD-binding_dom"/>
</dbReference>
<evidence type="ECO:0000256" key="16">
    <source>
        <dbReference type="PIRNR" id="PIRNR000204"/>
    </source>
</evidence>
<sequence>MDMLILVNISYVIAAILFIVGLKLLSHPATAKKGNLTSALGMFIAIVMTLLHKDIISYELIFAGILIGGVLGAWMAKRVEMTAMPELVSLFNGFGGLASLLLGLSTLTISNSDSLTITTMVIAYISILIGGVTFSGSLIAWAKLGGRMASKALIFPGQRWLNGLIIITAIALPFVIATQPFNLQWFYIAIALALVFGILATIPIGGADMPVVISLLNSYSGLAATAAGLAIQNNILIVAGLLVGASGIILTQIMCKAMNRSLMNILLSGFAKPIEAGEKIEGEIKSLSPEDAFYVLEAAQSVVVIPGYGMAVAQAQHAVKELQELLEQNGAEVAYAIHPVAGRMPGHMNVLLAEADVPYEQLYEMDAINPRMDSFDVAIIIGANDVVNPAAKEMKGSPIYGMPIIEAHRARNVFVLKRSASAGFAGVDNPLFFKDNTRMVFGDAKDTLNTVIREFGD</sequence>
<dbReference type="RefSeq" id="WP_338291469.1">
    <property type="nucleotide sequence ID" value="NZ_AP027272.1"/>
</dbReference>
<feature type="transmembrane region" description="Helical" evidence="17">
    <location>
        <begin position="88"/>
        <end position="109"/>
    </location>
</feature>
<evidence type="ECO:0000256" key="13">
    <source>
        <dbReference type="ARBA" id="ARBA00023027"/>
    </source>
</evidence>
<dbReference type="AlphaFoldDB" id="A0AA48KRJ5"/>
<accession>A0AA48KRJ5</accession>
<feature type="transmembrane region" description="Helical" evidence="17">
    <location>
        <begin position="6"/>
        <end position="25"/>
    </location>
</feature>
<evidence type="ECO:0000256" key="1">
    <source>
        <dbReference type="ARBA" id="ARBA00003943"/>
    </source>
</evidence>
<comment type="subcellular location">
    <subcellularLocation>
        <location evidence="2">Cell inner membrane</location>
        <topology evidence="2">Multi-pass membrane protein</topology>
    </subcellularLocation>
</comment>
<feature type="transmembrane region" description="Helical" evidence="17">
    <location>
        <begin position="58"/>
        <end position="76"/>
    </location>
</feature>
<keyword evidence="20" id="KW-1185">Reference proteome</keyword>
<dbReference type="SUPFAM" id="SSF52467">
    <property type="entry name" value="DHS-like NAD/FAD-binding domain"/>
    <property type="match status" value="1"/>
</dbReference>
<evidence type="ECO:0000256" key="15">
    <source>
        <dbReference type="ARBA" id="ARBA00048202"/>
    </source>
</evidence>
<keyword evidence="14 16" id="KW-0472">Membrane</keyword>
<feature type="transmembrane region" description="Helical" evidence="17">
    <location>
        <begin position="185"/>
        <end position="204"/>
    </location>
</feature>
<keyword evidence="8 16" id="KW-0997">Cell inner membrane</keyword>
<evidence type="ECO:0000256" key="7">
    <source>
        <dbReference type="ARBA" id="ARBA00022475"/>
    </source>
</evidence>
<evidence type="ECO:0000256" key="9">
    <source>
        <dbReference type="ARBA" id="ARBA00022692"/>
    </source>
</evidence>
<evidence type="ECO:0000256" key="6">
    <source>
        <dbReference type="ARBA" id="ARBA00014581"/>
    </source>
</evidence>
<feature type="transmembrane region" description="Helical" evidence="17">
    <location>
        <begin position="235"/>
        <end position="255"/>
    </location>
</feature>
<proteinExistence type="inferred from homology"/>
<comment type="subunit">
    <text evidence="4">Heterodimer of an alpha and a beta chain.</text>
</comment>
<dbReference type="PANTHER" id="PTHR44758">
    <property type="entry name" value="NAD(P) TRANSHYDROGENASE SUBUNIT BETA"/>
    <property type="match status" value="1"/>
</dbReference>
<organism evidence="19 20">
    <name type="scientific">Planctobacterium marinum</name>
    <dbReference type="NCBI Taxonomy" id="1631968"/>
    <lineage>
        <taxon>Bacteria</taxon>
        <taxon>Pseudomonadati</taxon>
        <taxon>Pseudomonadota</taxon>
        <taxon>Gammaproteobacteria</taxon>
        <taxon>Alteromonadales</taxon>
        <taxon>Alteromonadaceae</taxon>
        <taxon>Planctobacterium</taxon>
    </lineage>
</organism>
<dbReference type="Pfam" id="PF02233">
    <property type="entry name" value="PNTB"/>
    <property type="match status" value="1"/>
</dbReference>
<keyword evidence="13 16" id="KW-0520">NAD</keyword>
<comment type="catalytic activity">
    <reaction evidence="15 16">
        <text>NAD(+) + NADPH + H(+)(in) = NADH + NADP(+) + H(+)(out)</text>
        <dbReference type="Rhea" id="RHEA:47992"/>
        <dbReference type="ChEBI" id="CHEBI:15378"/>
        <dbReference type="ChEBI" id="CHEBI:57540"/>
        <dbReference type="ChEBI" id="CHEBI:57783"/>
        <dbReference type="ChEBI" id="CHEBI:57945"/>
        <dbReference type="ChEBI" id="CHEBI:58349"/>
        <dbReference type="EC" id="7.1.1.1"/>
    </reaction>
</comment>
<keyword evidence="11 16" id="KW-1278">Translocase</keyword>
<dbReference type="KEGG" id="pmaw:MACH26_10150"/>
<dbReference type="Gene3D" id="3.40.50.1220">
    <property type="entry name" value="TPP-binding domain"/>
    <property type="match status" value="1"/>
</dbReference>
<keyword evidence="9 17" id="KW-0812">Transmembrane</keyword>
<comment type="function">
    <text evidence="1 16">The transhydrogenation between NADH and NADP is coupled to respiration and ATP hydrolysis and functions as a proton pump across the membrane.</text>
</comment>
<feature type="domain" description="NADP transhydrogenase beta-like" evidence="18">
    <location>
        <begin position="8"/>
        <end position="453"/>
    </location>
</feature>
<keyword evidence="12 17" id="KW-1133">Transmembrane helix</keyword>
<evidence type="ECO:0000256" key="4">
    <source>
        <dbReference type="ARBA" id="ARBA00011870"/>
    </source>
</evidence>
<dbReference type="InterPro" id="IPR034300">
    <property type="entry name" value="PNTB-like"/>
</dbReference>
<name>A0AA48KRJ5_9ALTE</name>
<evidence type="ECO:0000256" key="14">
    <source>
        <dbReference type="ARBA" id="ARBA00023136"/>
    </source>
</evidence>
<protein>
    <recommendedName>
        <fullName evidence="6 16">NAD(P) transhydrogenase subunit beta</fullName>
        <ecNumber evidence="5 16">7.1.1.1</ecNumber>
    </recommendedName>
    <alternativeName>
        <fullName evidence="16">Nicotinamide nucleotide transhydrogenase subunit beta</fullName>
    </alternativeName>
</protein>
<comment type="similarity">
    <text evidence="3 16">Belongs to the PNT beta subunit family.</text>
</comment>
<feature type="transmembrane region" description="Helical" evidence="17">
    <location>
        <begin position="161"/>
        <end position="179"/>
    </location>
</feature>
<feature type="transmembrane region" description="Helical" evidence="17">
    <location>
        <begin position="34"/>
        <end position="52"/>
    </location>
</feature>
<dbReference type="InterPro" id="IPR012136">
    <property type="entry name" value="NADH_DH_b"/>
</dbReference>
<evidence type="ECO:0000256" key="12">
    <source>
        <dbReference type="ARBA" id="ARBA00022989"/>
    </source>
</evidence>
<evidence type="ECO:0000256" key="10">
    <source>
        <dbReference type="ARBA" id="ARBA00022857"/>
    </source>
</evidence>
<evidence type="ECO:0000256" key="17">
    <source>
        <dbReference type="SAM" id="Phobius"/>
    </source>
</evidence>
<dbReference type="GO" id="GO:0005886">
    <property type="term" value="C:plasma membrane"/>
    <property type="evidence" value="ECO:0007669"/>
    <property type="project" value="UniProtKB-SubCell"/>
</dbReference>